<sequence length="188" mass="20797">MNYGKLIAAIAMTTGLTGQAMAQDIFDRSESEFFVGGGYGQYSVKWDDEETEFDEKSEVVKIFGGIKLNEYLGAEVAYLNFDEANDFDTNAEIDGFTFAGILSAPIHERASVYVKGGWFTWNAEVKADLPVLGGVSEDMDGGDWFYGAGVKVGLLENLDLRLEYERFEIEDDIEPKLDVASASLQFAF</sequence>
<gene>
    <name evidence="3" type="ORF">ACCI51_08950</name>
</gene>
<keyword evidence="4" id="KW-1185">Reference proteome</keyword>
<dbReference type="Pfam" id="PF13505">
    <property type="entry name" value="OMP_b-brl"/>
    <property type="match status" value="1"/>
</dbReference>
<accession>A0ABV4NN41</accession>
<dbReference type="InterPro" id="IPR027385">
    <property type="entry name" value="Beta-barrel_OMP"/>
</dbReference>
<dbReference type="Proteomes" id="UP001569414">
    <property type="component" value="Unassembled WGS sequence"/>
</dbReference>
<reference evidence="3 4" key="1">
    <citation type="submission" date="2024-08" db="EMBL/GenBank/DDBJ databases">
        <authorList>
            <person name="Ishaq N."/>
        </authorList>
    </citation>
    <scope>NUCLEOTIDE SEQUENCE [LARGE SCALE GENOMIC DNA]</scope>
    <source>
        <strain evidence="3 4">JCM 30400</strain>
    </source>
</reference>
<dbReference type="RefSeq" id="WP_299582598.1">
    <property type="nucleotide sequence ID" value="NZ_JBGMEL010000007.1"/>
</dbReference>
<evidence type="ECO:0000256" key="1">
    <source>
        <dbReference type="ARBA" id="ARBA00022729"/>
    </source>
</evidence>
<dbReference type="Gene3D" id="2.40.160.20">
    <property type="match status" value="1"/>
</dbReference>
<evidence type="ECO:0000313" key="4">
    <source>
        <dbReference type="Proteomes" id="UP001569414"/>
    </source>
</evidence>
<dbReference type="SUPFAM" id="SSF56925">
    <property type="entry name" value="OMPA-like"/>
    <property type="match status" value="1"/>
</dbReference>
<dbReference type="InterPro" id="IPR011250">
    <property type="entry name" value="OMP/PagP_B-barrel"/>
</dbReference>
<proteinExistence type="predicted"/>
<protein>
    <submittedName>
        <fullName evidence="3">Porin family protein</fullName>
    </submittedName>
</protein>
<name>A0ABV4NN41_9GAMM</name>
<evidence type="ECO:0000313" key="3">
    <source>
        <dbReference type="EMBL" id="MFA0790675.1"/>
    </source>
</evidence>
<comment type="caution">
    <text evidence="3">The sequence shown here is derived from an EMBL/GenBank/DDBJ whole genome shotgun (WGS) entry which is preliminary data.</text>
</comment>
<organism evidence="3 4">
    <name type="scientific">Microbulbifer echini</name>
    <dbReference type="NCBI Taxonomy" id="1529067"/>
    <lineage>
        <taxon>Bacteria</taxon>
        <taxon>Pseudomonadati</taxon>
        <taxon>Pseudomonadota</taxon>
        <taxon>Gammaproteobacteria</taxon>
        <taxon>Cellvibrionales</taxon>
        <taxon>Microbulbiferaceae</taxon>
        <taxon>Microbulbifer</taxon>
    </lineage>
</organism>
<feature type="domain" description="Outer membrane protein beta-barrel" evidence="2">
    <location>
        <begin position="9"/>
        <end position="186"/>
    </location>
</feature>
<evidence type="ECO:0000259" key="2">
    <source>
        <dbReference type="Pfam" id="PF13505"/>
    </source>
</evidence>
<keyword evidence="1" id="KW-0732">Signal</keyword>
<dbReference type="EMBL" id="JBGMEL010000007">
    <property type="protein sequence ID" value="MFA0790675.1"/>
    <property type="molecule type" value="Genomic_DNA"/>
</dbReference>